<feature type="compositionally biased region" description="Acidic residues" evidence="1">
    <location>
        <begin position="825"/>
        <end position="872"/>
    </location>
</feature>
<accession>A0A6A5QHW7</accession>
<name>A0A6A5QHW7_AMPQU</name>
<feature type="compositionally biased region" description="Basic and acidic residues" evidence="1">
    <location>
        <begin position="469"/>
        <end position="485"/>
    </location>
</feature>
<gene>
    <name evidence="2" type="ORF">BDU57DRAFT_271255</name>
</gene>
<dbReference type="OrthoDB" id="3800747at2759"/>
<organism evidence="2 3">
    <name type="scientific">Ampelomyces quisqualis</name>
    <name type="common">Powdery mildew agent</name>
    <dbReference type="NCBI Taxonomy" id="50730"/>
    <lineage>
        <taxon>Eukaryota</taxon>
        <taxon>Fungi</taxon>
        <taxon>Dikarya</taxon>
        <taxon>Ascomycota</taxon>
        <taxon>Pezizomycotina</taxon>
        <taxon>Dothideomycetes</taxon>
        <taxon>Pleosporomycetidae</taxon>
        <taxon>Pleosporales</taxon>
        <taxon>Pleosporineae</taxon>
        <taxon>Phaeosphaeriaceae</taxon>
        <taxon>Ampelomyces</taxon>
    </lineage>
</organism>
<protein>
    <submittedName>
        <fullName evidence="2">Uncharacterized protein</fullName>
    </submittedName>
</protein>
<dbReference type="AlphaFoldDB" id="A0A6A5QHW7"/>
<feature type="compositionally biased region" description="Acidic residues" evidence="1">
    <location>
        <begin position="488"/>
        <end position="510"/>
    </location>
</feature>
<feature type="compositionally biased region" description="Basic and acidic residues" evidence="1">
    <location>
        <begin position="668"/>
        <end position="693"/>
    </location>
</feature>
<evidence type="ECO:0000313" key="2">
    <source>
        <dbReference type="EMBL" id="KAF1915371.1"/>
    </source>
</evidence>
<feature type="compositionally biased region" description="Low complexity" evidence="1">
    <location>
        <begin position="529"/>
        <end position="544"/>
    </location>
</feature>
<feature type="region of interest" description="Disordered" evidence="1">
    <location>
        <begin position="328"/>
        <end position="580"/>
    </location>
</feature>
<sequence>MSDLNEHAPYLKNLLGDAKKGDAHLVDQEKIPSNKAPGQKLTAEQLPSTQNLQDILNSIKKNSHNIEGHGWREPHHKQVPIVPEDINKNPNYTNEPVYFIRKVNTADRIPHLPHAVSDIIVTCNKCTYYKECERHRPRGHMKTDISLCTKNHLRMALYWDIADPENRKGSWKLGIEEKFDRFLEPEQEKKEHEDARNDGGCKPQEPLSRVKGLAQRIIEDYNHDQADKARRAYLDPKGREYYTRPKHWGAKDPFEPAEYSMTRKGHEFKSADGCRVEKELKVLLQAWYKSRVPEHKKGKDRTTEHANAIWAEKVAARKIMKDLLSNESGAGSSEKVVETVVRPNEEGKKTRKRKTAETTIDNAKSTAGTKKSVNFAHIDDSSEGEITEQPVRKIRTVRTPTQNDSLNNFHAAQKSSQARDIESAEPSPIELAKFEKLAKDIEDEKAAETAPPARARQLAAPLGTQSKLRPTEEENKILQEIKKSQYVESDEEHTQEGEQEESEGDCEIEVPGEKEESIKDIFTKERAITKITTTKKNQKSTEGSSPPPSSSTKSKSKIKAEKRKAPTTEPPVAKKSRKIYKSAEIIEDSDEEADYTLPAAPALELSEQREGWKFAAAAVTESVQVVQTDKVDDNEVETDVVIERGTTIVKNIHETRKSEELETGGNMGDEKSEEEKDDANDHATAIEESEGKGNEPGLSQVPSAASPPGAPASPKSEHEDGEVPATPSPVGSPTRAKELVSPMRSPSEHSNASQDSLFDGDDSPLASASLEFSPTSAKRKASFAKYGSGEDDAEPARKKAKNVGWADDHGEPLMTEKNLSIQYILDEEESGEEGSEDEESESSSEEDSDGEYRDIDEEKEPVEDGEVDEEQEGDKKGDLDEREPVEEGEVDKDAEQQHFEDDDELLP</sequence>
<proteinExistence type="predicted"/>
<feature type="compositionally biased region" description="Polar residues" evidence="1">
    <location>
        <begin position="360"/>
        <end position="372"/>
    </location>
</feature>
<feature type="compositionally biased region" description="Basic and acidic residues" evidence="1">
    <location>
        <begin position="432"/>
        <end position="447"/>
    </location>
</feature>
<evidence type="ECO:0000256" key="1">
    <source>
        <dbReference type="SAM" id="MobiDB-lite"/>
    </source>
</evidence>
<feature type="compositionally biased region" description="Basic and acidic residues" evidence="1">
    <location>
        <begin position="182"/>
        <end position="199"/>
    </location>
</feature>
<evidence type="ECO:0000313" key="3">
    <source>
        <dbReference type="Proteomes" id="UP000800096"/>
    </source>
</evidence>
<feature type="compositionally biased region" description="Basic and acidic residues" evidence="1">
    <location>
        <begin position="511"/>
        <end position="528"/>
    </location>
</feature>
<dbReference type="EMBL" id="ML979136">
    <property type="protein sequence ID" value="KAF1915371.1"/>
    <property type="molecule type" value="Genomic_DNA"/>
</dbReference>
<feature type="compositionally biased region" description="Acidic residues" evidence="1">
    <location>
        <begin position="880"/>
        <end position="890"/>
    </location>
</feature>
<feature type="compositionally biased region" description="Polar residues" evidence="1">
    <location>
        <begin position="398"/>
        <end position="416"/>
    </location>
</feature>
<feature type="compositionally biased region" description="Basic and acidic residues" evidence="1">
    <location>
        <begin position="651"/>
        <end position="660"/>
    </location>
</feature>
<feature type="region of interest" description="Disordered" evidence="1">
    <location>
        <begin position="182"/>
        <end position="207"/>
    </location>
</feature>
<reference evidence="2" key="1">
    <citation type="journal article" date="2020" name="Stud. Mycol.">
        <title>101 Dothideomycetes genomes: a test case for predicting lifestyles and emergence of pathogens.</title>
        <authorList>
            <person name="Haridas S."/>
            <person name="Albert R."/>
            <person name="Binder M."/>
            <person name="Bloem J."/>
            <person name="Labutti K."/>
            <person name="Salamov A."/>
            <person name="Andreopoulos B."/>
            <person name="Baker S."/>
            <person name="Barry K."/>
            <person name="Bills G."/>
            <person name="Bluhm B."/>
            <person name="Cannon C."/>
            <person name="Castanera R."/>
            <person name="Culley D."/>
            <person name="Daum C."/>
            <person name="Ezra D."/>
            <person name="Gonzalez J."/>
            <person name="Henrissat B."/>
            <person name="Kuo A."/>
            <person name="Liang C."/>
            <person name="Lipzen A."/>
            <person name="Lutzoni F."/>
            <person name="Magnuson J."/>
            <person name="Mondo S."/>
            <person name="Nolan M."/>
            <person name="Ohm R."/>
            <person name="Pangilinan J."/>
            <person name="Park H.-J."/>
            <person name="Ramirez L."/>
            <person name="Alfaro M."/>
            <person name="Sun H."/>
            <person name="Tritt A."/>
            <person name="Yoshinaga Y."/>
            <person name="Zwiers L.-H."/>
            <person name="Turgeon B."/>
            <person name="Goodwin S."/>
            <person name="Spatafora J."/>
            <person name="Crous P."/>
            <person name="Grigoriev I."/>
        </authorList>
    </citation>
    <scope>NUCLEOTIDE SEQUENCE</scope>
    <source>
        <strain evidence="2">HMLAC05119</strain>
    </source>
</reference>
<feature type="compositionally biased region" description="Low complexity" evidence="1">
    <location>
        <begin position="450"/>
        <end position="462"/>
    </location>
</feature>
<keyword evidence="3" id="KW-1185">Reference proteome</keyword>
<dbReference type="Proteomes" id="UP000800096">
    <property type="component" value="Unassembled WGS sequence"/>
</dbReference>
<feature type="region of interest" description="Disordered" evidence="1">
    <location>
        <begin position="646"/>
        <end position="907"/>
    </location>
</feature>